<evidence type="ECO:0000256" key="5">
    <source>
        <dbReference type="ARBA" id="ARBA00022723"/>
    </source>
</evidence>
<accession>A0A9D1GGU3</accession>
<evidence type="ECO:0000313" key="15">
    <source>
        <dbReference type="EMBL" id="HIT40581.1"/>
    </source>
</evidence>
<dbReference type="InterPro" id="IPR039261">
    <property type="entry name" value="FNR_nucleotide-bd"/>
</dbReference>
<keyword evidence="4 11" id="KW-0001">2Fe-2S</keyword>
<evidence type="ECO:0000256" key="10">
    <source>
        <dbReference type="ARBA" id="ARBA00023014"/>
    </source>
</evidence>
<keyword evidence="3 11" id="KW-0285">Flavoprotein</keyword>
<comment type="function">
    <text evidence="11">Responsible for channeling the electrons from the oxidation of dihydroorotate from the FMN redox center in the PyrD type B subunit to the ultimate electron acceptor NAD(+).</text>
</comment>
<dbReference type="Proteomes" id="UP000886860">
    <property type="component" value="Unassembled WGS sequence"/>
</dbReference>
<reference evidence="15" key="2">
    <citation type="journal article" date="2021" name="PeerJ">
        <title>Extensive microbial diversity within the chicken gut microbiome revealed by metagenomics and culture.</title>
        <authorList>
            <person name="Gilroy R."/>
            <person name="Ravi A."/>
            <person name="Getino M."/>
            <person name="Pursley I."/>
            <person name="Horton D.L."/>
            <person name="Alikhan N.F."/>
            <person name="Baker D."/>
            <person name="Gharbi K."/>
            <person name="Hall N."/>
            <person name="Watson M."/>
            <person name="Adriaenssens E.M."/>
            <person name="Foster-Nyarko E."/>
            <person name="Jarju S."/>
            <person name="Secka A."/>
            <person name="Antonio M."/>
            <person name="Oren A."/>
            <person name="Chaudhuri R.R."/>
            <person name="La Ragione R."/>
            <person name="Hildebrand F."/>
            <person name="Pallen M.J."/>
        </authorList>
    </citation>
    <scope>NUCLEOTIDE SEQUENCE</scope>
    <source>
        <strain evidence="15">CHK123-3438</strain>
    </source>
</reference>
<keyword evidence="10 11" id="KW-0411">Iron-sulfur</keyword>
<sequence length="258" mass="27917">MAKIKETARVISQEKLADGVYSMWIDSPAIASQAVPGQFISLYCRDGARLLPRPISLCEIDREGGRLRIVYRIAGKGTAEFSAYQAGDPAEIMGPLGNGFPLEAAEGKRVFLIGGGIGVPPMLETAKALKGEKIIVLGYRDSQMFLKDEFEKTGSVFAATEDGSFGTKGNVLDAIRENGLKGDVIFACGPTPMLRALKNWAAQEGIECYLSLEERMACGIGACLACVCQSKEVDEHSHVHNKRICKEGPVFRAEEVEL</sequence>
<dbReference type="InterPro" id="IPR012165">
    <property type="entry name" value="Cyt_c3_hydrogenase_gsu"/>
</dbReference>
<dbReference type="GO" id="GO:0009055">
    <property type="term" value="F:electron transfer activity"/>
    <property type="evidence" value="ECO:0007669"/>
    <property type="project" value="UniProtKB-UniRule"/>
</dbReference>
<evidence type="ECO:0000256" key="2">
    <source>
        <dbReference type="ARBA" id="ARBA00022448"/>
    </source>
</evidence>
<dbReference type="CDD" id="cd06218">
    <property type="entry name" value="DHOD_e_trans"/>
    <property type="match status" value="1"/>
</dbReference>
<feature type="binding site" evidence="11 12">
    <location>
        <begin position="53"/>
        <end position="56"/>
    </location>
    <ligand>
        <name>FAD</name>
        <dbReference type="ChEBI" id="CHEBI:57692"/>
    </ligand>
</feature>
<comment type="cofactor">
    <cofactor evidence="13">
        <name>[2Fe-2S] cluster</name>
        <dbReference type="ChEBI" id="CHEBI:190135"/>
    </cofactor>
    <text evidence="13">Binds 1 [2Fe-2S] cluster per subunit.</text>
</comment>
<dbReference type="InterPro" id="IPR023455">
    <property type="entry name" value="Dihydroorotate_DHASE_ETsu"/>
</dbReference>
<dbReference type="GO" id="GO:0046872">
    <property type="term" value="F:metal ion binding"/>
    <property type="evidence" value="ECO:0007669"/>
    <property type="project" value="UniProtKB-KW"/>
</dbReference>
<dbReference type="PIRSF" id="PIRSF006816">
    <property type="entry name" value="Cyc3_hyd_g"/>
    <property type="match status" value="1"/>
</dbReference>
<dbReference type="AlphaFoldDB" id="A0A9D1GGU3"/>
<keyword evidence="9 11" id="KW-0408">Iron</keyword>
<dbReference type="Pfam" id="PF10418">
    <property type="entry name" value="DHODB_Fe-S_bind"/>
    <property type="match status" value="1"/>
</dbReference>
<feature type="binding site" evidence="11 12">
    <location>
        <begin position="77"/>
        <end position="78"/>
    </location>
    <ligand>
        <name>FAD</name>
        <dbReference type="ChEBI" id="CHEBI:57692"/>
    </ligand>
</feature>
<dbReference type="InterPro" id="IPR037117">
    <property type="entry name" value="Dihydroorotate_DH_ele_sf"/>
</dbReference>
<feature type="binding site" evidence="11 13">
    <location>
        <position position="245"/>
    </location>
    <ligand>
        <name>[2Fe-2S] cluster</name>
        <dbReference type="ChEBI" id="CHEBI:190135"/>
    </ligand>
</feature>
<comment type="cofactor">
    <cofactor evidence="11 12">
        <name>FAD</name>
        <dbReference type="ChEBI" id="CHEBI:57692"/>
    </cofactor>
    <text evidence="11 12">Binds 1 FAD per subunit.</text>
</comment>
<comment type="caution">
    <text evidence="15">The sequence shown here is derived from an EMBL/GenBank/DDBJ whole genome shotgun (WGS) entry which is preliminary data.</text>
</comment>
<dbReference type="PANTHER" id="PTHR43513:SF3">
    <property type="entry name" value="DIHYDROOROTATE DEHYDROGENASE B (NAD(+)), ELECTRON TRANSFER SUBUNIT-RELATED"/>
    <property type="match status" value="1"/>
</dbReference>
<keyword evidence="6 11" id="KW-0274">FAD</keyword>
<dbReference type="Gene3D" id="2.40.30.10">
    <property type="entry name" value="Translation factors"/>
    <property type="match status" value="1"/>
</dbReference>
<gene>
    <name evidence="11" type="primary">pyrK</name>
    <name evidence="15" type="ORF">IAB60_00525</name>
</gene>
<dbReference type="SUPFAM" id="SSF52343">
    <property type="entry name" value="Ferredoxin reductase-like, C-terminal NADP-linked domain"/>
    <property type="match status" value="1"/>
</dbReference>
<reference evidence="15" key="1">
    <citation type="submission" date="2020-10" db="EMBL/GenBank/DDBJ databases">
        <authorList>
            <person name="Gilroy R."/>
        </authorList>
    </citation>
    <scope>NUCLEOTIDE SEQUENCE</scope>
    <source>
        <strain evidence="15">CHK123-3438</strain>
    </source>
</reference>
<feature type="domain" description="FAD-binding FR-type" evidence="14">
    <location>
        <begin position="3"/>
        <end position="102"/>
    </location>
</feature>
<dbReference type="InterPro" id="IPR017938">
    <property type="entry name" value="Riboflavin_synthase-like_b-brl"/>
</dbReference>
<keyword evidence="5 11" id="KW-0479">Metal-binding</keyword>
<dbReference type="PANTHER" id="PTHR43513">
    <property type="entry name" value="DIHYDROOROTATE DEHYDROGENASE B (NAD(+)), ELECTRON TRANSFER SUBUNIT"/>
    <property type="match status" value="1"/>
</dbReference>
<comment type="pathway">
    <text evidence="11">Pyrimidine metabolism; UMP biosynthesis via de novo pathway; orotate from (S)-dihydroorotate (NAD(+) route): step 1/1.</text>
</comment>
<evidence type="ECO:0000259" key="14">
    <source>
        <dbReference type="PROSITE" id="PS51384"/>
    </source>
</evidence>
<evidence type="ECO:0000256" key="7">
    <source>
        <dbReference type="ARBA" id="ARBA00022975"/>
    </source>
</evidence>
<evidence type="ECO:0000256" key="11">
    <source>
        <dbReference type="HAMAP-Rule" id="MF_01211"/>
    </source>
</evidence>
<dbReference type="GO" id="GO:0016491">
    <property type="term" value="F:oxidoreductase activity"/>
    <property type="evidence" value="ECO:0007669"/>
    <property type="project" value="InterPro"/>
</dbReference>
<evidence type="ECO:0000256" key="1">
    <source>
        <dbReference type="ARBA" id="ARBA00006422"/>
    </source>
</evidence>
<evidence type="ECO:0000256" key="13">
    <source>
        <dbReference type="PIRSR" id="PIRSR006816-2"/>
    </source>
</evidence>
<feature type="binding site" evidence="11 13">
    <location>
        <position position="218"/>
    </location>
    <ligand>
        <name>[2Fe-2S] cluster</name>
        <dbReference type="ChEBI" id="CHEBI:190135"/>
    </ligand>
</feature>
<dbReference type="HAMAP" id="MF_01211">
    <property type="entry name" value="DHODB_Fe_S_bind"/>
    <property type="match status" value="1"/>
</dbReference>
<proteinExistence type="inferred from homology"/>
<dbReference type="Gene3D" id="2.10.240.10">
    <property type="entry name" value="Dihydroorotate dehydrogenase, electron transfer subunit"/>
    <property type="match status" value="1"/>
</dbReference>
<dbReference type="SUPFAM" id="SSF63380">
    <property type="entry name" value="Riboflavin synthase domain-like"/>
    <property type="match status" value="1"/>
</dbReference>
<evidence type="ECO:0000256" key="12">
    <source>
        <dbReference type="PIRSR" id="PIRSR006816-1"/>
    </source>
</evidence>
<protein>
    <recommendedName>
        <fullName evidence="11">Dihydroorotate dehydrogenase B (NAD(+)), electron transfer subunit</fullName>
    </recommendedName>
    <alternativeName>
        <fullName evidence="11">Dihydroorotate oxidase B, electron transfer subunit</fullName>
    </alternativeName>
</protein>
<feature type="binding site" evidence="11 13">
    <location>
        <position position="226"/>
    </location>
    <ligand>
        <name>[2Fe-2S] cluster</name>
        <dbReference type="ChEBI" id="CHEBI:190135"/>
    </ligand>
</feature>
<dbReference type="Gene3D" id="3.40.50.80">
    <property type="entry name" value="Nucleotide-binding domain of ferredoxin-NADP reductase (FNR) module"/>
    <property type="match status" value="1"/>
</dbReference>
<keyword evidence="2 11" id="KW-0813">Transport</keyword>
<feature type="binding site" evidence="11 13">
    <location>
        <position position="223"/>
    </location>
    <ligand>
        <name>[2Fe-2S] cluster</name>
        <dbReference type="ChEBI" id="CHEBI:190135"/>
    </ligand>
</feature>
<comment type="cofactor">
    <cofactor evidence="11">
        <name>[2Fe-2S] cluster</name>
        <dbReference type="ChEBI" id="CHEBI:190135"/>
    </cofactor>
    <text evidence="11">Binds 1 [2Fe-2S] cluster per subunit.</text>
</comment>
<evidence type="ECO:0000256" key="4">
    <source>
        <dbReference type="ARBA" id="ARBA00022714"/>
    </source>
</evidence>
<dbReference type="GO" id="GO:0050660">
    <property type="term" value="F:flavin adenine dinucleotide binding"/>
    <property type="evidence" value="ECO:0007669"/>
    <property type="project" value="InterPro"/>
</dbReference>
<dbReference type="InterPro" id="IPR017927">
    <property type="entry name" value="FAD-bd_FR_type"/>
</dbReference>
<dbReference type="GO" id="GO:0051537">
    <property type="term" value="F:2 iron, 2 sulfur cluster binding"/>
    <property type="evidence" value="ECO:0007669"/>
    <property type="project" value="UniProtKB-KW"/>
</dbReference>
<feature type="binding site" evidence="11 12">
    <location>
        <begin position="70"/>
        <end position="72"/>
    </location>
    <ligand>
        <name>FAD</name>
        <dbReference type="ChEBI" id="CHEBI:57692"/>
    </ligand>
</feature>
<comment type="similarity">
    <text evidence="1 11">Belongs to the PyrK family.</text>
</comment>
<evidence type="ECO:0000313" key="16">
    <source>
        <dbReference type="Proteomes" id="UP000886860"/>
    </source>
</evidence>
<dbReference type="GO" id="GO:0044205">
    <property type="term" value="P:'de novo' UMP biosynthetic process"/>
    <property type="evidence" value="ECO:0007669"/>
    <property type="project" value="UniProtKB-UniRule"/>
</dbReference>
<evidence type="ECO:0000256" key="9">
    <source>
        <dbReference type="ARBA" id="ARBA00023004"/>
    </source>
</evidence>
<keyword evidence="7 11" id="KW-0665">Pyrimidine biosynthesis</keyword>
<evidence type="ECO:0000256" key="8">
    <source>
        <dbReference type="ARBA" id="ARBA00022982"/>
    </source>
</evidence>
<keyword evidence="8 11" id="KW-0249">Electron transport</keyword>
<evidence type="ECO:0000256" key="6">
    <source>
        <dbReference type="ARBA" id="ARBA00022827"/>
    </source>
</evidence>
<dbReference type="PROSITE" id="PS51384">
    <property type="entry name" value="FAD_FR"/>
    <property type="match status" value="1"/>
</dbReference>
<dbReference type="EMBL" id="DVKS01000011">
    <property type="protein sequence ID" value="HIT40581.1"/>
    <property type="molecule type" value="Genomic_DNA"/>
</dbReference>
<evidence type="ECO:0000256" key="3">
    <source>
        <dbReference type="ARBA" id="ARBA00022630"/>
    </source>
</evidence>
<name>A0A9D1GGU3_9FIRM</name>
<dbReference type="InterPro" id="IPR050353">
    <property type="entry name" value="PyrK_electron_transfer"/>
</dbReference>
<comment type="subunit">
    <text evidence="11">Heterotetramer of 2 PyrK and 2 PyrD type B subunits.</text>
</comment>
<organism evidence="15 16">
    <name type="scientific">Candidatus Caccovicinus merdipullorum</name>
    <dbReference type="NCBI Taxonomy" id="2840724"/>
    <lineage>
        <taxon>Bacteria</taxon>
        <taxon>Bacillati</taxon>
        <taxon>Bacillota</taxon>
        <taxon>Clostridia</taxon>
        <taxon>Eubacteriales</taxon>
        <taxon>Candidatus Caccovicinus</taxon>
    </lineage>
</organism>
<dbReference type="InterPro" id="IPR019480">
    <property type="entry name" value="Dihydroorotate_DH_Fe-S-bd"/>
</dbReference>